<feature type="non-terminal residue" evidence="1">
    <location>
        <position position="81"/>
    </location>
</feature>
<dbReference type="AlphaFoldDB" id="A0A699XKX2"/>
<comment type="caution">
    <text evidence="1">The sequence shown here is derived from an EMBL/GenBank/DDBJ whole genome shotgun (WGS) entry which is preliminary data.</text>
</comment>
<dbReference type="EMBL" id="BKCJ011870264">
    <property type="protein sequence ID" value="GFD59863.1"/>
    <property type="molecule type" value="Genomic_DNA"/>
</dbReference>
<evidence type="ECO:0000313" key="1">
    <source>
        <dbReference type="EMBL" id="GFD59863.1"/>
    </source>
</evidence>
<feature type="non-terminal residue" evidence="1">
    <location>
        <position position="1"/>
    </location>
</feature>
<protein>
    <submittedName>
        <fullName evidence="1">Uncharacterized protein</fullName>
    </submittedName>
</protein>
<reference evidence="1" key="1">
    <citation type="journal article" date="2019" name="Sci. Rep.">
        <title>Draft genome of Tanacetum cinerariifolium, the natural source of mosquito coil.</title>
        <authorList>
            <person name="Yamashiro T."/>
            <person name="Shiraishi A."/>
            <person name="Satake H."/>
            <person name="Nakayama K."/>
        </authorList>
    </citation>
    <scope>NUCLEOTIDE SEQUENCE</scope>
</reference>
<name>A0A699XKX2_TANCI</name>
<gene>
    <name evidence="1" type="ORF">Tci_931832</name>
</gene>
<organism evidence="1">
    <name type="scientific">Tanacetum cinerariifolium</name>
    <name type="common">Dalmatian daisy</name>
    <name type="synonym">Chrysanthemum cinerariifolium</name>
    <dbReference type="NCBI Taxonomy" id="118510"/>
    <lineage>
        <taxon>Eukaryota</taxon>
        <taxon>Viridiplantae</taxon>
        <taxon>Streptophyta</taxon>
        <taxon>Embryophyta</taxon>
        <taxon>Tracheophyta</taxon>
        <taxon>Spermatophyta</taxon>
        <taxon>Magnoliopsida</taxon>
        <taxon>eudicotyledons</taxon>
        <taxon>Gunneridae</taxon>
        <taxon>Pentapetalae</taxon>
        <taxon>asterids</taxon>
        <taxon>campanulids</taxon>
        <taxon>Asterales</taxon>
        <taxon>Asteraceae</taxon>
        <taxon>Asteroideae</taxon>
        <taxon>Anthemideae</taxon>
        <taxon>Anthemidinae</taxon>
        <taxon>Tanacetum</taxon>
    </lineage>
</organism>
<accession>A0A699XKX2</accession>
<proteinExistence type="predicted"/>
<sequence>PDWRTARGHQVDIGIEDGFVLGRGHFGERPAAGAGDQRAAKETFAAVDAGAVGRSDKDVIDVGGGDGQVRGHAFAGSVEQR</sequence>